<evidence type="ECO:0000256" key="1">
    <source>
        <dbReference type="SAM" id="SignalP"/>
    </source>
</evidence>
<dbReference type="Pfam" id="PF22322">
    <property type="entry name" value="DUF6973"/>
    <property type="match status" value="1"/>
</dbReference>
<name>A0A2I2M6H1_9FLAO</name>
<feature type="domain" description="DUF6973" evidence="2">
    <location>
        <begin position="35"/>
        <end position="164"/>
    </location>
</feature>
<dbReference type="EMBL" id="OENE01000007">
    <property type="protein sequence ID" value="SOU88135.1"/>
    <property type="molecule type" value="Genomic_DNA"/>
</dbReference>
<evidence type="ECO:0000313" key="4">
    <source>
        <dbReference type="Proteomes" id="UP000490060"/>
    </source>
</evidence>
<dbReference type="PROSITE" id="PS51257">
    <property type="entry name" value="PROKAR_LIPOPROTEIN"/>
    <property type="match status" value="1"/>
</dbReference>
<keyword evidence="1" id="KW-0732">Signal</keyword>
<proteinExistence type="predicted"/>
<evidence type="ECO:0000313" key="3">
    <source>
        <dbReference type="EMBL" id="SOU88135.1"/>
    </source>
</evidence>
<dbReference type="RefSeq" id="WP_144430081.1">
    <property type="nucleotide sequence ID" value="NZ_JAFMUG010000003.1"/>
</dbReference>
<dbReference type="GeneID" id="86818123"/>
<organism evidence="3 4">
    <name type="scientific">Tenacibaculum finnmarkense genomovar ulcerans</name>
    <dbReference type="NCBI Taxonomy" id="2781388"/>
    <lineage>
        <taxon>Bacteria</taxon>
        <taxon>Pseudomonadati</taxon>
        <taxon>Bacteroidota</taxon>
        <taxon>Flavobacteriia</taxon>
        <taxon>Flavobacteriales</taxon>
        <taxon>Flavobacteriaceae</taxon>
        <taxon>Tenacibaculum</taxon>
        <taxon>Tenacibaculum finnmarkense</taxon>
    </lineage>
</organism>
<protein>
    <recommendedName>
        <fullName evidence="2">DUF6973 domain-containing protein</fullName>
    </recommendedName>
</protein>
<dbReference type="InterPro" id="IPR054246">
    <property type="entry name" value="DUF6973"/>
</dbReference>
<gene>
    <name evidence="3" type="ORF">TNO010_150085</name>
</gene>
<dbReference type="Proteomes" id="UP000490060">
    <property type="component" value="Unassembled WGS sequence"/>
</dbReference>
<reference evidence="3 4" key="1">
    <citation type="submission" date="2017-11" db="EMBL/GenBank/DDBJ databases">
        <authorList>
            <person name="Duchaud E."/>
        </authorList>
    </citation>
    <scope>NUCLEOTIDE SEQUENCE [LARGE SCALE GENOMIC DNA]</scope>
    <source>
        <strain evidence="3 4">TNO010</strain>
    </source>
</reference>
<dbReference type="AlphaFoldDB" id="A0A2I2M6H1"/>
<accession>A0A2I2M6H1</accession>
<sequence length="207" mass="23320">MIKKNVLLILLFTSCLSFSQSNWKKFKKLSSAKKIWIIFHPFKAKKAQQISKKAYRVADSIKKSPVLDGDGAGGQVDAFRHAFWMASLRQEIGKNAARSLGKAHERENYQTYKKRKLEDGVIPDKIATTMDLFNNNIGLSLTKKGVITPKKALIYKVINAVKAGRLKIIKKDANGNFLTCNNTPISEKSLKGKWENNKCLVNSNHIK</sequence>
<evidence type="ECO:0000259" key="2">
    <source>
        <dbReference type="Pfam" id="PF22322"/>
    </source>
</evidence>
<feature type="chain" id="PRO_5014140731" description="DUF6973 domain-containing protein" evidence="1">
    <location>
        <begin position="20"/>
        <end position="207"/>
    </location>
</feature>
<feature type="signal peptide" evidence="1">
    <location>
        <begin position="1"/>
        <end position="19"/>
    </location>
</feature>